<dbReference type="Proteomes" id="UP000279446">
    <property type="component" value="Unassembled WGS sequence"/>
</dbReference>
<dbReference type="PANTHER" id="PTHR30411">
    <property type="entry name" value="CYTOPLASMIC PROTEIN"/>
    <property type="match status" value="1"/>
</dbReference>
<dbReference type="AlphaFoldDB" id="A0A3S1DSI1"/>
<dbReference type="GO" id="GO:0002161">
    <property type="term" value="F:aminoacyl-tRNA deacylase activity"/>
    <property type="evidence" value="ECO:0007669"/>
    <property type="project" value="InterPro"/>
</dbReference>
<dbReference type="InterPro" id="IPR036754">
    <property type="entry name" value="YbaK/aa-tRNA-synt-asso_dom_sf"/>
</dbReference>
<accession>A0A3S1DSI1</accession>
<reference evidence="2 3" key="1">
    <citation type="submission" date="2018-12" db="EMBL/GenBank/DDBJ databases">
        <authorList>
            <person name="Sun L."/>
            <person name="Chen Z."/>
        </authorList>
    </citation>
    <scope>NUCLEOTIDE SEQUENCE [LARGE SCALE GENOMIC DNA]</scope>
    <source>
        <strain evidence="2 3">DSM 15890</strain>
    </source>
</reference>
<dbReference type="OrthoDB" id="1099907at2"/>
<dbReference type="InterPro" id="IPR007214">
    <property type="entry name" value="YbaK/aa-tRNA-synth-assoc-dom"/>
</dbReference>
<organism evidence="2 3">
    <name type="scientific">Paenibacillus anaericanus</name>
    <dbReference type="NCBI Taxonomy" id="170367"/>
    <lineage>
        <taxon>Bacteria</taxon>
        <taxon>Bacillati</taxon>
        <taxon>Bacillota</taxon>
        <taxon>Bacilli</taxon>
        <taxon>Bacillales</taxon>
        <taxon>Paenibacillaceae</taxon>
        <taxon>Paenibacillus</taxon>
    </lineage>
</organism>
<feature type="domain" description="YbaK/aminoacyl-tRNA synthetase-associated" evidence="1">
    <location>
        <begin position="22"/>
        <end position="139"/>
    </location>
</feature>
<evidence type="ECO:0000259" key="1">
    <source>
        <dbReference type="Pfam" id="PF04073"/>
    </source>
</evidence>
<gene>
    <name evidence="2" type="ORF">EJP82_17615</name>
</gene>
<comment type="caution">
    <text evidence="2">The sequence shown here is derived from an EMBL/GenBank/DDBJ whole genome shotgun (WGS) entry which is preliminary data.</text>
</comment>
<dbReference type="RefSeq" id="WP_127193381.1">
    <property type="nucleotide sequence ID" value="NZ_RZNY01000015.1"/>
</dbReference>
<sequence>MDKLISILEEQDIEYEILEHREQINTAQEGADYFGIVIGQTAPTLILKTEKGIYALIVSGDYGRVNLDIIKELISVEQVKLASPKEVEQVTSSKIGSVSLVNPGIPTILDNQLNRYAFVYGGTGIPQTTLKIRPSDLERVNEIEGYIG</sequence>
<keyword evidence="3" id="KW-1185">Reference proteome</keyword>
<protein>
    <recommendedName>
        <fullName evidence="1">YbaK/aminoacyl-tRNA synthetase-associated domain-containing protein</fullName>
    </recommendedName>
</protein>
<dbReference type="PANTHER" id="PTHR30411:SF1">
    <property type="entry name" value="CYTOPLASMIC PROTEIN"/>
    <property type="match status" value="1"/>
</dbReference>
<evidence type="ECO:0000313" key="2">
    <source>
        <dbReference type="EMBL" id="RUT44436.1"/>
    </source>
</evidence>
<proteinExistence type="predicted"/>
<dbReference type="EMBL" id="RZNY01000015">
    <property type="protein sequence ID" value="RUT44436.1"/>
    <property type="molecule type" value="Genomic_DNA"/>
</dbReference>
<dbReference type="Gene3D" id="3.90.960.10">
    <property type="entry name" value="YbaK/aminoacyl-tRNA synthetase-associated domain"/>
    <property type="match status" value="1"/>
</dbReference>
<dbReference type="CDD" id="cd04332">
    <property type="entry name" value="YbaK_like"/>
    <property type="match status" value="1"/>
</dbReference>
<name>A0A3S1DSI1_9BACL</name>
<dbReference type="SUPFAM" id="SSF55826">
    <property type="entry name" value="YbaK/ProRS associated domain"/>
    <property type="match status" value="1"/>
</dbReference>
<evidence type="ECO:0000313" key="3">
    <source>
        <dbReference type="Proteomes" id="UP000279446"/>
    </source>
</evidence>
<dbReference type="Pfam" id="PF04073">
    <property type="entry name" value="tRNA_edit"/>
    <property type="match status" value="1"/>
</dbReference>